<dbReference type="InterPro" id="IPR036705">
    <property type="entry name" value="Ribosyl_crysJ1_sf"/>
</dbReference>
<dbReference type="Gene3D" id="1.10.4080.10">
    <property type="entry name" value="ADP-ribosylation/Crystallin J1"/>
    <property type="match status" value="1"/>
</dbReference>
<sequence length="63" mass="6929">MAFIINYGRDNDTVGAVAGAILGAYWGADRLPQAQSKLVREVCKNQLGIDLEKLAQQMTDKVY</sequence>
<dbReference type="Pfam" id="PF03747">
    <property type="entry name" value="ADP_ribosyl_GH"/>
    <property type="match status" value="1"/>
</dbReference>
<reference evidence="2 3" key="1">
    <citation type="submission" date="2019-10" db="EMBL/GenBank/DDBJ databases">
        <title>Draft Genome Sequence of Cytophagaceae sp. SJW1-29.</title>
        <authorList>
            <person name="Choi A."/>
        </authorList>
    </citation>
    <scope>NUCLEOTIDE SEQUENCE [LARGE SCALE GENOMIC DNA]</scope>
    <source>
        <strain evidence="2 3">SJW1-29</strain>
    </source>
</reference>
<dbReference type="SUPFAM" id="SSF101478">
    <property type="entry name" value="ADP-ribosylglycohydrolase"/>
    <property type="match status" value="1"/>
</dbReference>
<accession>A0A7C9BHD2</accession>
<proteinExistence type="predicted"/>
<dbReference type="Proteomes" id="UP000479293">
    <property type="component" value="Unassembled WGS sequence"/>
</dbReference>
<organism evidence="2 3">
    <name type="scientific">Salmonirosea aquatica</name>
    <dbReference type="NCBI Taxonomy" id="2654236"/>
    <lineage>
        <taxon>Bacteria</taxon>
        <taxon>Pseudomonadati</taxon>
        <taxon>Bacteroidota</taxon>
        <taxon>Cytophagia</taxon>
        <taxon>Cytophagales</taxon>
        <taxon>Spirosomataceae</taxon>
        <taxon>Salmonirosea</taxon>
    </lineage>
</organism>
<dbReference type="InterPro" id="IPR005502">
    <property type="entry name" value="Ribosyl_crysJ1"/>
</dbReference>
<evidence type="ECO:0000313" key="2">
    <source>
        <dbReference type="EMBL" id="MPR33075.1"/>
    </source>
</evidence>
<keyword evidence="1" id="KW-0479">Metal-binding</keyword>
<name>A0A7C9BHD2_9BACT</name>
<protein>
    <recommendedName>
        <fullName evidence="4">ADP-ribosylglycohydrolase family protein</fullName>
    </recommendedName>
</protein>
<dbReference type="EMBL" id="WHLY01000002">
    <property type="protein sequence ID" value="MPR33075.1"/>
    <property type="molecule type" value="Genomic_DNA"/>
</dbReference>
<comment type="cofactor">
    <cofactor evidence="1">
        <name>Mg(2+)</name>
        <dbReference type="ChEBI" id="CHEBI:18420"/>
    </cofactor>
    <text evidence="1">Binds 2 magnesium ions per subunit.</text>
</comment>
<feature type="binding site" evidence="1">
    <location>
        <position position="12"/>
    </location>
    <ligand>
        <name>Mg(2+)</name>
        <dbReference type="ChEBI" id="CHEBI:18420"/>
        <label>1</label>
    </ligand>
</feature>
<keyword evidence="1" id="KW-0460">Magnesium</keyword>
<gene>
    <name evidence="2" type="ORF">GBK04_06815</name>
</gene>
<evidence type="ECO:0008006" key="4">
    <source>
        <dbReference type="Google" id="ProtNLM"/>
    </source>
</evidence>
<evidence type="ECO:0000313" key="3">
    <source>
        <dbReference type="Proteomes" id="UP000479293"/>
    </source>
</evidence>
<dbReference type="AlphaFoldDB" id="A0A7C9BHD2"/>
<evidence type="ECO:0000256" key="1">
    <source>
        <dbReference type="PIRSR" id="PIRSR605502-1"/>
    </source>
</evidence>
<feature type="binding site" evidence="1">
    <location>
        <position position="13"/>
    </location>
    <ligand>
        <name>Mg(2+)</name>
        <dbReference type="ChEBI" id="CHEBI:18420"/>
        <label>1</label>
    </ligand>
</feature>
<feature type="binding site" evidence="1">
    <location>
        <position position="10"/>
    </location>
    <ligand>
        <name>Mg(2+)</name>
        <dbReference type="ChEBI" id="CHEBI:18420"/>
        <label>1</label>
    </ligand>
</feature>
<keyword evidence="3" id="KW-1185">Reference proteome</keyword>
<comment type="caution">
    <text evidence="2">The sequence shown here is derived from an EMBL/GenBank/DDBJ whole genome shotgun (WGS) entry which is preliminary data.</text>
</comment>
<dbReference type="GO" id="GO:0046872">
    <property type="term" value="F:metal ion binding"/>
    <property type="evidence" value="ECO:0007669"/>
    <property type="project" value="UniProtKB-KW"/>
</dbReference>